<dbReference type="GO" id="GO:0015628">
    <property type="term" value="P:protein secretion by the type II secretion system"/>
    <property type="evidence" value="ECO:0007669"/>
    <property type="project" value="InterPro"/>
</dbReference>
<dbReference type="EMBL" id="UKAS01000010">
    <property type="protein sequence ID" value="SXF95381.1"/>
    <property type="molecule type" value="Genomic_DNA"/>
</dbReference>
<accession>A0A0B7GFS3</accession>
<dbReference type="NCBIfam" id="TIGR01708">
    <property type="entry name" value="typeII_sec_gspH"/>
    <property type="match status" value="1"/>
</dbReference>
<accession>A0A0J4R488</accession>
<proteinExistence type="predicted"/>
<evidence type="ECO:0000256" key="2">
    <source>
        <dbReference type="ARBA" id="ARBA00021549"/>
    </source>
</evidence>
<dbReference type="OMA" id="YVMFNAF"/>
<dbReference type="InterPro" id="IPR045584">
    <property type="entry name" value="Pilin-like"/>
</dbReference>
<evidence type="ECO:0000256" key="9">
    <source>
        <dbReference type="ARBA" id="ARBA00030775"/>
    </source>
</evidence>
<sequence length="171" mass="18924">MSQRGFTLLEMMLVLLLIGVSASMVLLAFPSARTQEATQILARFQAQLDFVRERGQQTGQLFGIVIHPDRWQFMRLQPADEDAPAAADDRWGNAQWLPLQAGRVTTAETLPRTRLTLRFPDGQAWTPGEQPDVLIFPGGEVTPFQLRIDAATGITIDAQGDSQPLAAREQP</sequence>
<gene>
    <name evidence="14" type="primary">pulH</name>
    <name evidence="10" type="synonym">etpH</name>
    <name evidence="11" type="synonym">gspH</name>
    <name evidence="12" type="ORF">CWN47_25850</name>
    <name evidence="13" type="ORF">IAP99_21740</name>
    <name evidence="14" type="ORF">NCTC9177_02249</name>
    <name evidence="10" type="ORF">NUKP37_45160</name>
    <name evidence="11" type="ORF">QAB22_022370</name>
    <name evidence="15" type="ORF">SAMEA3729809_03342</name>
</gene>
<dbReference type="Proteomes" id="UP000234412">
    <property type="component" value="Unassembled WGS sequence"/>
</dbReference>
<keyword evidence="5" id="KW-0997">Cell inner membrane</keyword>
<dbReference type="GeneID" id="93274951"/>
<dbReference type="KEGG" id="kvq:SP68_19245"/>
<evidence type="ECO:0000313" key="10">
    <source>
        <dbReference type="EMBL" id="GKK01594.1"/>
    </source>
</evidence>
<keyword evidence="7" id="KW-1133">Transmembrane helix</keyword>
<reference evidence="14 17" key="3">
    <citation type="submission" date="2018-06" db="EMBL/GenBank/DDBJ databases">
        <authorList>
            <consortium name="Pathogen Informatics"/>
            <person name="Doyle S."/>
        </authorList>
    </citation>
    <scope>NUCLEOTIDE SEQUENCE [LARGE SCALE GENOMIC DNA]</scope>
    <source>
        <strain evidence="14 17">NCTC9177</strain>
    </source>
</reference>
<reference evidence="11" key="7">
    <citation type="journal article" date="2023" name="Nat. Commun.">
        <title>Genomic dissection of endemic carbapenem resistance reveals metallo-beta-lactamase dissemination through clonal, plasmid and integron transfer.</title>
        <authorList>
            <person name="Macesic N."/>
            <person name="Hawkey J."/>
            <person name="Vezina B."/>
            <person name="Wisniewski J.A."/>
            <person name="Cottingham H."/>
            <person name="Blakeway L.V."/>
            <person name="Harshegyi T."/>
            <person name="Pragastis K."/>
            <person name="Badoordeen G.Z."/>
            <person name="Dennison A."/>
            <person name="Spelman D.W."/>
            <person name="Jenney A.W.J."/>
            <person name="Peleg A.Y."/>
        </authorList>
    </citation>
    <scope>NUCLEOTIDE SEQUENCE</scope>
    <source>
        <strain evidence="11">CPO071</strain>
    </source>
</reference>
<evidence type="ECO:0000256" key="8">
    <source>
        <dbReference type="ARBA" id="ARBA00023136"/>
    </source>
</evidence>
<evidence type="ECO:0000313" key="17">
    <source>
        <dbReference type="Proteomes" id="UP000254545"/>
    </source>
</evidence>
<keyword evidence="8" id="KW-0472">Membrane</keyword>
<dbReference type="KEGG" id="kpe:KPK_4580"/>
<dbReference type="Pfam" id="PF07963">
    <property type="entry name" value="N_methyl"/>
    <property type="match status" value="1"/>
</dbReference>
<evidence type="ECO:0000256" key="4">
    <source>
        <dbReference type="ARBA" id="ARBA00022481"/>
    </source>
</evidence>
<dbReference type="Gene3D" id="3.55.40.10">
    <property type="entry name" value="minor pseudopilin epsh domain"/>
    <property type="match status" value="1"/>
</dbReference>
<organism evidence="14 17">
    <name type="scientific">Klebsiella variicola</name>
    <dbReference type="NCBI Taxonomy" id="244366"/>
    <lineage>
        <taxon>Bacteria</taxon>
        <taxon>Pseudomonadati</taxon>
        <taxon>Pseudomonadota</taxon>
        <taxon>Gammaproteobacteria</taxon>
        <taxon>Enterobacterales</taxon>
        <taxon>Enterobacteriaceae</taxon>
        <taxon>Klebsiella/Raoultella group</taxon>
        <taxon>Klebsiella</taxon>
        <taxon>Klebsiella pneumoniae complex</taxon>
    </lineage>
</organism>
<dbReference type="GO" id="GO:0005886">
    <property type="term" value="C:plasma membrane"/>
    <property type="evidence" value="ECO:0007669"/>
    <property type="project" value="UniProtKB-SubCell"/>
</dbReference>
<evidence type="ECO:0000313" key="11">
    <source>
        <dbReference type="EMBL" id="MEC6059252.1"/>
    </source>
</evidence>
<evidence type="ECO:0000313" key="19">
    <source>
        <dbReference type="Proteomes" id="UP000516181"/>
    </source>
</evidence>
<evidence type="ECO:0000256" key="6">
    <source>
        <dbReference type="ARBA" id="ARBA00022692"/>
    </source>
</evidence>
<comment type="subcellular location">
    <subcellularLocation>
        <location evidence="1">Cell inner membrane</location>
        <topology evidence="1">Single-pass membrane protein</topology>
    </subcellularLocation>
</comment>
<evidence type="ECO:0000256" key="3">
    <source>
        <dbReference type="ARBA" id="ARBA00022475"/>
    </source>
</evidence>
<dbReference type="PROSITE" id="PS00409">
    <property type="entry name" value="PROKAR_NTER_METHYL"/>
    <property type="match status" value="1"/>
</dbReference>
<evidence type="ECO:0000313" key="15">
    <source>
        <dbReference type="EMBL" id="SXF95381.1"/>
    </source>
</evidence>
<reference evidence="11" key="8">
    <citation type="submission" date="2024-01" db="EMBL/GenBank/DDBJ databases">
        <authorList>
            <person name="Macesic N."/>
        </authorList>
    </citation>
    <scope>NUCLEOTIDE SEQUENCE</scope>
    <source>
        <strain evidence="11">CPO071</strain>
    </source>
</reference>
<dbReference type="EMBL" id="CP060807">
    <property type="protein sequence ID" value="QNP23978.1"/>
    <property type="molecule type" value="Genomic_DNA"/>
</dbReference>
<reference evidence="12 16" key="1">
    <citation type="submission" date="2017-11" db="EMBL/GenBank/DDBJ databases">
        <authorList>
            <person name="Han C.G."/>
        </authorList>
    </citation>
    <scope>NUCLEOTIDE SEQUENCE [LARGE SCALE GENOMIC DNA]</scope>
    <source>
        <strain evidence="12 16">A8</strain>
    </source>
</reference>
<protein>
    <recommendedName>
        <fullName evidence="2">Type II secretion system protein H</fullName>
    </recommendedName>
    <alternativeName>
        <fullName evidence="9">General secretion pathway protein H</fullName>
    </alternativeName>
</protein>
<dbReference type="Proteomes" id="UP001060507">
    <property type="component" value="Unassembled WGS sequence"/>
</dbReference>
<evidence type="ECO:0000256" key="1">
    <source>
        <dbReference type="ARBA" id="ARBA00004377"/>
    </source>
</evidence>
<dbReference type="EMBL" id="BQTA01000019">
    <property type="protein sequence ID" value="GKK01594.1"/>
    <property type="molecule type" value="Genomic_DNA"/>
</dbReference>
<evidence type="ECO:0000313" key="14">
    <source>
        <dbReference type="EMBL" id="STS88403.1"/>
    </source>
</evidence>
<dbReference type="NCBIfam" id="TIGR02532">
    <property type="entry name" value="IV_pilin_GFxxxE"/>
    <property type="match status" value="1"/>
</dbReference>
<dbReference type="InterPro" id="IPR002416">
    <property type="entry name" value="T2SS_protein-GspH"/>
</dbReference>
<dbReference type="AlphaFoldDB" id="A0A0B7GFS3"/>
<reference evidence="15 18" key="4">
    <citation type="submission" date="2018-08" db="EMBL/GenBank/DDBJ databases">
        <authorList>
            <consortium name="Pathogen Informatics"/>
        </authorList>
    </citation>
    <scope>NUCLEOTIDE SEQUENCE [LARGE SCALE GENOMIC DNA]</scope>
    <source>
        <strain evidence="15 18">EuSCAPE_TR218</strain>
    </source>
</reference>
<dbReference type="RefSeq" id="WP_008807378.1">
    <property type="nucleotide sequence ID" value="NC_011283.1"/>
</dbReference>
<dbReference type="EMBL" id="PIDP01001215">
    <property type="protein sequence ID" value="PLM91567.1"/>
    <property type="molecule type" value="Genomic_DNA"/>
</dbReference>
<dbReference type="PRINTS" id="PR00885">
    <property type="entry name" value="BCTERIALGSPH"/>
</dbReference>
<dbReference type="Proteomes" id="UP000516181">
    <property type="component" value="Chromosome"/>
</dbReference>
<dbReference type="InterPro" id="IPR012902">
    <property type="entry name" value="N_methyl_site"/>
</dbReference>
<dbReference type="EMBL" id="JARTTN020000001">
    <property type="protein sequence ID" value="MEC6059252.1"/>
    <property type="molecule type" value="Genomic_DNA"/>
</dbReference>
<dbReference type="Proteomes" id="UP001176846">
    <property type="component" value="Unassembled WGS sequence"/>
</dbReference>
<name>A0A0B7GFS3_KLEVA</name>
<reference evidence="13 19" key="5">
    <citation type="submission" date="2020-08" db="EMBL/GenBank/DDBJ databases">
        <title>Complete genome sequence of Klebsiella pneumoniae KP2757.</title>
        <authorList>
            <person name="Zhang X."/>
        </authorList>
    </citation>
    <scope>NUCLEOTIDE SEQUENCE [LARGE SCALE GENOMIC DNA]</scope>
    <source>
        <strain evidence="13 19">KP2757</strain>
    </source>
</reference>
<evidence type="ECO:0000313" key="16">
    <source>
        <dbReference type="Proteomes" id="UP000234412"/>
    </source>
</evidence>
<evidence type="ECO:0000313" key="12">
    <source>
        <dbReference type="EMBL" id="PLM91567.1"/>
    </source>
</evidence>
<dbReference type="GO" id="GO:0015627">
    <property type="term" value="C:type II protein secretion system complex"/>
    <property type="evidence" value="ECO:0007669"/>
    <property type="project" value="InterPro"/>
</dbReference>
<keyword evidence="6" id="KW-0812">Transmembrane</keyword>
<evidence type="ECO:0000256" key="5">
    <source>
        <dbReference type="ARBA" id="ARBA00022519"/>
    </source>
</evidence>
<reference evidence="12 16" key="2">
    <citation type="submission" date="2018-01" db="EMBL/GenBank/DDBJ databases">
        <title>Genomic study of Klebsiella pneumoniae.</title>
        <authorList>
            <person name="Yang Y."/>
            <person name="Bicalho R."/>
        </authorList>
    </citation>
    <scope>NUCLEOTIDE SEQUENCE [LARGE SCALE GENOMIC DNA]</scope>
    <source>
        <strain evidence="12 16">A8</strain>
    </source>
</reference>
<evidence type="ECO:0000313" key="18">
    <source>
        <dbReference type="Proteomes" id="UP000258928"/>
    </source>
</evidence>
<dbReference type="SUPFAM" id="SSF54523">
    <property type="entry name" value="Pili subunits"/>
    <property type="match status" value="1"/>
</dbReference>
<keyword evidence="3" id="KW-1003">Cell membrane</keyword>
<evidence type="ECO:0000256" key="7">
    <source>
        <dbReference type="ARBA" id="ARBA00022989"/>
    </source>
</evidence>
<dbReference type="Proteomes" id="UP000254545">
    <property type="component" value="Unassembled WGS sequence"/>
</dbReference>
<dbReference type="InterPro" id="IPR049875">
    <property type="entry name" value="TypeII_GspH"/>
</dbReference>
<evidence type="ECO:0000313" key="13">
    <source>
        <dbReference type="EMBL" id="QNP23978.1"/>
    </source>
</evidence>
<dbReference type="Proteomes" id="UP000258928">
    <property type="component" value="Unassembled WGS sequence"/>
</dbReference>
<keyword evidence="4" id="KW-0488">Methylation</keyword>
<dbReference type="EMBL" id="UGKR01000003">
    <property type="protein sequence ID" value="STS88403.1"/>
    <property type="molecule type" value="Genomic_DNA"/>
</dbReference>
<reference evidence="10" key="6">
    <citation type="journal article" date="2022" name="J. Appl. Microbiol.">
        <title>PCR-based ORF typing of Klebsiella pneumoniae for rapid identification of global clones and transmission events.</title>
        <authorList>
            <person name="Nonogaki R."/>
            <person name="Iijima A."/>
            <person name="Kawamura K."/>
            <person name="Kayama S."/>
            <person name="Sugai M."/>
            <person name="Yagi T."/>
            <person name="Arakawa Y."/>
            <person name="Doi Y."/>
            <person name="Suzuki M."/>
        </authorList>
    </citation>
    <scope>NUCLEOTIDE SEQUENCE</scope>
    <source>
        <strain evidence="10">NUKP-37</strain>
    </source>
</reference>